<keyword evidence="2" id="KW-1185">Reference proteome</keyword>
<sequence>MVQAEIREQITLFLQTNDTPDISHSLLGQTLKSVLRSSVIAISARFNALWQEKHTELEHRLKNLDAWHKQTGAWSGWKQLSVARKELKALDYHKAEYSLLQVRQKNFTGSNKADQLLVCKLQAKKSRERVVWILGSDGTEAQMDEAFAQEFELFYPTLHSSDQCEQLAVTQYLSGSRVTLLPP</sequence>
<organism evidence="1 2">
    <name type="scientific">Pleurodeles waltl</name>
    <name type="common">Iberian ribbed newt</name>
    <dbReference type="NCBI Taxonomy" id="8319"/>
    <lineage>
        <taxon>Eukaryota</taxon>
        <taxon>Metazoa</taxon>
        <taxon>Chordata</taxon>
        <taxon>Craniata</taxon>
        <taxon>Vertebrata</taxon>
        <taxon>Euteleostomi</taxon>
        <taxon>Amphibia</taxon>
        <taxon>Batrachia</taxon>
        <taxon>Caudata</taxon>
        <taxon>Salamandroidea</taxon>
        <taxon>Salamandridae</taxon>
        <taxon>Pleurodelinae</taxon>
        <taxon>Pleurodeles</taxon>
    </lineage>
</organism>
<dbReference type="AlphaFoldDB" id="A0AAV7NIF1"/>
<evidence type="ECO:0000313" key="1">
    <source>
        <dbReference type="EMBL" id="KAJ1114454.1"/>
    </source>
</evidence>
<evidence type="ECO:0000313" key="2">
    <source>
        <dbReference type="Proteomes" id="UP001066276"/>
    </source>
</evidence>
<accession>A0AAV7NIF1</accession>
<reference evidence="1" key="1">
    <citation type="journal article" date="2022" name="bioRxiv">
        <title>Sequencing and chromosome-scale assembly of the giantPleurodeles waltlgenome.</title>
        <authorList>
            <person name="Brown T."/>
            <person name="Elewa A."/>
            <person name="Iarovenko S."/>
            <person name="Subramanian E."/>
            <person name="Araus A.J."/>
            <person name="Petzold A."/>
            <person name="Susuki M."/>
            <person name="Suzuki K.-i.T."/>
            <person name="Hayashi T."/>
            <person name="Toyoda A."/>
            <person name="Oliveira C."/>
            <person name="Osipova E."/>
            <person name="Leigh N.D."/>
            <person name="Simon A."/>
            <person name="Yun M.H."/>
        </authorList>
    </citation>
    <scope>NUCLEOTIDE SEQUENCE</scope>
    <source>
        <strain evidence="1">20211129_DDA</strain>
        <tissue evidence="1">Liver</tissue>
    </source>
</reference>
<name>A0AAV7NIF1_PLEWA</name>
<comment type="caution">
    <text evidence="1">The sequence shown here is derived from an EMBL/GenBank/DDBJ whole genome shotgun (WGS) entry which is preliminary data.</text>
</comment>
<dbReference type="Proteomes" id="UP001066276">
    <property type="component" value="Chromosome 8"/>
</dbReference>
<gene>
    <name evidence="1" type="ORF">NDU88_002691</name>
</gene>
<proteinExistence type="predicted"/>
<dbReference type="EMBL" id="JANPWB010000012">
    <property type="protein sequence ID" value="KAJ1114454.1"/>
    <property type="molecule type" value="Genomic_DNA"/>
</dbReference>
<protein>
    <submittedName>
        <fullName evidence="1">Uncharacterized protein</fullName>
    </submittedName>
</protein>